<organism evidence="15 16">
    <name type="scientific">Nocardiopsis ansamitocini</name>
    <dbReference type="NCBI Taxonomy" id="1670832"/>
    <lineage>
        <taxon>Bacteria</taxon>
        <taxon>Bacillati</taxon>
        <taxon>Actinomycetota</taxon>
        <taxon>Actinomycetes</taxon>
        <taxon>Streptosporangiales</taxon>
        <taxon>Nocardiopsidaceae</taxon>
        <taxon>Nocardiopsis</taxon>
    </lineage>
</organism>
<dbReference type="GO" id="GO:0016020">
    <property type="term" value="C:membrane"/>
    <property type="evidence" value="ECO:0007669"/>
    <property type="project" value="UniProtKB-SubCell"/>
</dbReference>
<gene>
    <name evidence="15" type="ORF">Nans01_21730</name>
</gene>
<dbReference type="RefSeq" id="WP_285759098.1">
    <property type="nucleotide sequence ID" value="NZ_BSQG01000003.1"/>
</dbReference>
<keyword evidence="11 13" id="KW-0472">Membrane</keyword>
<evidence type="ECO:0000259" key="14">
    <source>
        <dbReference type="Pfam" id="PF12483"/>
    </source>
</evidence>
<keyword evidence="8" id="KW-0833">Ubl conjugation pathway</keyword>
<evidence type="ECO:0000256" key="9">
    <source>
        <dbReference type="ARBA" id="ARBA00022833"/>
    </source>
</evidence>
<evidence type="ECO:0000256" key="10">
    <source>
        <dbReference type="ARBA" id="ARBA00022989"/>
    </source>
</evidence>
<feature type="compositionally biased region" description="Basic and acidic residues" evidence="12">
    <location>
        <begin position="154"/>
        <end position="176"/>
    </location>
</feature>
<evidence type="ECO:0000256" key="4">
    <source>
        <dbReference type="ARBA" id="ARBA00022679"/>
    </source>
</evidence>
<evidence type="ECO:0000256" key="12">
    <source>
        <dbReference type="SAM" id="MobiDB-lite"/>
    </source>
</evidence>
<evidence type="ECO:0000256" key="3">
    <source>
        <dbReference type="ARBA" id="ARBA00012483"/>
    </source>
</evidence>
<keyword evidence="5 13" id="KW-0812">Transmembrane</keyword>
<feature type="domain" description="E3 Ubiquitin ligase MUL1-like" evidence="14">
    <location>
        <begin position="112"/>
        <end position="239"/>
    </location>
</feature>
<feature type="region of interest" description="Disordered" evidence="12">
    <location>
        <begin position="141"/>
        <end position="176"/>
    </location>
</feature>
<evidence type="ECO:0000256" key="7">
    <source>
        <dbReference type="ARBA" id="ARBA00022771"/>
    </source>
</evidence>
<proteinExistence type="predicted"/>
<protein>
    <recommendedName>
        <fullName evidence="3">RING-type E3 ubiquitin transferase</fullName>
        <ecNumber evidence="3">2.3.2.27</ecNumber>
    </recommendedName>
</protein>
<comment type="catalytic activity">
    <reaction evidence="1">
        <text>S-ubiquitinyl-[E2 ubiquitin-conjugating enzyme]-L-cysteine + [acceptor protein]-L-lysine = [E2 ubiquitin-conjugating enzyme]-L-cysteine + N(6)-ubiquitinyl-[acceptor protein]-L-lysine.</text>
        <dbReference type="EC" id="2.3.2.27"/>
    </reaction>
</comment>
<evidence type="ECO:0000313" key="15">
    <source>
        <dbReference type="EMBL" id="GLU47822.1"/>
    </source>
</evidence>
<dbReference type="GO" id="GO:0016567">
    <property type="term" value="P:protein ubiquitination"/>
    <property type="evidence" value="ECO:0007669"/>
    <property type="project" value="InterPro"/>
</dbReference>
<dbReference type="GO" id="GO:0061630">
    <property type="term" value="F:ubiquitin protein ligase activity"/>
    <property type="evidence" value="ECO:0007669"/>
    <property type="project" value="UniProtKB-EC"/>
</dbReference>
<dbReference type="EC" id="2.3.2.27" evidence="3"/>
<keyword evidence="16" id="KW-1185">Reference proteome</keyword>
<dbReference type="AlphaFoldDB" id="A0A9W6UIL4"/>
<evidence type="ECO:0000256" key="8">
    <source>
        <dbReference type="ARBA" id="ARBA00022786"/>
    </source>
</evidence>
<keyword evidence="6" id="KW-0479">Metal-binding</keyword>
<sequence>MDDLLVPAQVLTLLAAVLSLFPLNRAIKARRLRTDLLQTPHLPIGSLATACSREGTIPVVVDGNAEPGPQGILHAPQSGRACVWYRVEVWSHRPKNGHPGNRIHVTRTTVRQSSRSFALRDRTGEVACRPGRAEPRLTGSIHQEFVPDPGRVPDAPRHLGPRDPERTETSLEPGKSYRERAVSPGARLLVRGHARIDGETVVLEGTDEEPLFFSTLSEPHLLEANQRREIVGFTLLPATLVVLAALAVGGQE</sequence>
<dbReference type="InterPro" id="IPR022170">
    <property type="entry name" value="MUL1-like"/>
</dbReference>
<evidence type="ECO:0000256" key="1">
    <source>
        <dbReference type="ARBA" id="ARBA00000900"/>
    </source>
</evidence>
<keyword evidence="4" id="KW-0808">Transferase</keyword>
<dbReference type="Pfam" id="PF12483">
    <property type="entry name" value="GIDE"/>
    <property type="match status" value="1"/>
</dbReference>
<reference evidence="15" key="1">
    <citation type="submission" date="2023-02" db="EMBL/GenBank/DDBJ databases">
        <title>Nocardiopsis ansamitocini NBRC 112285.</title>
        <authorList>
            <person name="Ichikawa N."/>
            <person name="Sato H."/>
            <person name="Tonouchi N."/>
        </authorList>
    </citation>
    <scope>NUCLEOTIDE SEQUENCE</scope>
    <source>
        <strain evidence="15">NBRC 112285</strain>
    </source>
</reference>
<dbReference type="Proteomes" id="UP001165092">
    <property type="component" value="Unassembled WGS sequence"/>
</dbReference>
<keyword evidence="10 13" id="KW-1133">Transmembrane helix</keyword>
<evidence type="ECO:0000256" key="13">
    <source>
        <dbReference type="SAM" id="Phobius"/>
    </source>
</evidence>
<keyword evidence="7" id="KW-0863">Zinc-finger</keyword>
<evidence type="ECO:0000313" key="16">
    <source>
        <dbReference type="Proteomes" id="UP001165092"/>
    </source>
</evidence>
<evidence type="ECO:0000256" key="6">
    <source>
        <dbReference type="ARBA" id="ARBA00022723"/>
    </source>
</evidence>
<name>A0A9W6UIL4_9ACTN</name>
<keyword evidence="9" id="KW-0862">Zinc</keyword>
<evidence type="ECO:0000256" key="2">
    <source>
        <dbReference type="ARBA" id="ARBA00004141"/>
    </source>
</evidence>
<dbReference type="EMBL" id="BSQG01000003">
    <property type="protein sequence ID" value="GLU47822.1"/>
    <property type="molecule type" value="Genomic_DNA"/>
</dbReference>
<accession>A0A9W6UIL4</accession>
<feature type="transmembrane region" description="Helical" evidence="13">
    <location>
        <begin position="6"/>
        <end position="23"/>
    </location>
</feature>
<dbReference type="GO" id="GO:0008270">
    <property type="term" value="F:zinc ion binding"/>
    <property type="evidence" value="ECO:0007669"/>
    <property type="project" value="UniProtKB-KW"/>
</dbReference>
<evidence type="ECO:0000256" key="5">
    <source>
        <dbReference type="ARBA" id="ARBA00022692"/>
    </source>
</evidence>
<feature type="transmembrane region" description="Helical" evidence="13">
    <location>
        <begin position="230"/>
        <end position="249"/>
    </location>
</feature>
<comment type="caution">
    <text evidence="15">The sequence shown here is derived from an EMBL/GenBank/DDBJ whole genome shotgun (WGS) entry which is preliminary data.</text>
</comment>
<comment type="subcellular location">
    <subcellularLocation>
        <location evidence="2">Membrane</location>
        <topology evidence="2">Multi-pass membrane protein</topology>
    </subcellularLocation>
</comment>
<evidence type="ECO:0000256" key="11">
    <source>
        <dbReference type="ARBA" id="ARBA00023136"/>
    </source>
</evidence>